<feature type="region of interest" description="Disordered" evidence="1">
    <location>
        <begin position="1"/>
        <end position="23"/>
    </location>
</feature>
<dbReference type="KEGG" id="mpad:KEF85_06330"/>
<evidence type="ECO:0000256" key="2">
    <source>
        <dbReference type="SAM" id="Phobius"/>
    </source>
</evidence>
<dbReference type="Proteomes" id="UP000676649">
    <property type="component" value="Chromosome"/>
</dbReference>
<feature type="transmembrane region" description="Helical" evidence="2">
    <location>
        <begin position="102"/>
        <end position="121"/>
    </location>
</feature>
<gene>
    <name evidence="3" type="ORF">KEF85_06330</name>
</gene>
<name>A0A975RBA0_9GAMM</name>
<evidence type="ECO:0000313" key="4">
    <source>
        <dbReference type="Proteomes" id="UP000676649"/>
    </source>
</evidence>
<evidence type="ECO:0008006" key="5">
    <source>
        <dbReference type="Google" id="ProtNLM"/>
    </source>
</evidence>
<organism evidence="3 4">
    <name type="scientific">Methylomonas paludis</name>
    <dbReference type="NCBI Taxonomy" id="1173101"/>
    <lineage>
        <taxon>Bacteria</taxon>
        <taxon>Pseudomonadati</taxon>
        <taxon>Pseudomonadota</taxon>
        <taxon>Gammaproteobacteria</taxon>
        <taxon>Methylococcales</taxon>
        <taxon>Methylococcaceae</taxon>
        <taxon>Methylomonas</taxon>
    </lineage>
</organism>
<dbReference type="RefSeq" id="WP_215584148.1">
    <property type="nucleotide sequence ID" value="NZ_CP073754.1"/>
</dbReference>
<evidence type="ECO:0000256" key="1">
    <source>
        <dbReference type="SAM" id="MobiDB-lite"/>
    </source>
</evidence>
<keyword evidence="2" id="KW-0472">Membrane</keyword>
<dbReference type="AlphaFoldDB" id="A0A975RBA0"/>
<protein>
    <recommendedName>
        <fullName evidence="5">DUF2335 domain-containing protein</fullName>
    </recommendedName>
</protein>
<accession>A0A975RBA0</accession>
<keyword evidence="4" id="KW-1185">Reference proteome</keyword>
<dbReference type="EMBL" id="CP073754">
    <property type="protein sequence ID" value="QWF72066.1"/>
    <property type="molecule type" value="Genomic_DNA"/>
</dbReference>
<proteinExistence type="predicted"/>
<evidence type="ECO:0000313" key="3">
    <source>
        <dbReference type="EMBL" id="QWF72066.1"/>
    </source>
</evidence>
<keyword evidence="2" id="KW-1133">Transmembrane helix</keyword>
<feature type="transmembrane region" description="Helical" evidence="2">
    <location>
        <begin position="74"/>
        <end position="96"/>
    </location>
</feature>
<keyword evidence="2" id="KW-0812">Transmembrane</keyword>
<reference evidence="3" key="1">
    <citation type="submission" date="2021-04" db="EMBL/GenBank/DDBJ databases">
        <title>Draft genome sequence data of methanotrophic Methylovulum sp. strain S1L and Methylomonas sp. strain S2AM isolated from boreal lake water columns.</title>
        <authorList>
            <person name="Rissanen A.J."/>
            <person name="Mangayil R."/>
            <person name="Svenning M.M."/>
            <person name="Khanongnuch R."/>
        </authorList>
    </citation>
    <scope>NUCLEOTIDE SEQUENCE</scope>
    <source>
        <strain evidence="3">S2AM</strain>
    </source>
</reference>
<sequence length="127" mass="13906">MGRQRQIKAKSGNNELTLHDHESDSPIVPIAQIERLHAIRPDKVDWIFQQTEAESTARREQAKRINTYVFIERLVGVFCAFLIAAGGLAGAIWLASIGGHEVSASAIGGTTLVSMVSAFIYSGRQKK</sequence>